<dbReference type="Proteomes" id="UP000193409">
    <property type="component" value="Unassembled WGS sequence"/>
</dbReference>
<evidence type="ECO:0000313" key="3">
    <source>
        <dbReference type="Proteomes" id="UP000193409"/>
    </source>
</evidence>
<gene>
    <name evidence="2" type="ORF">PSA7680_01315</name>
</gene>
<reference evidence="2 3" key="1">
    <citation type="submission" date="2017-03" db="EMBL/GenBank/DDBJ databases">
        <authorList>
            <person name="Afonso C.L."/>
            <person name="Miller P.J."/>
            <person name="Scott M.A."/>
            <person name="Spackman E."/>
            <person name="Goraichik I."/>
            <person name="Dimitrov K.M."/>
            <person name="Suarez D.L."/>
            <person name="Swayne D.E."/>
        </authorList>
    </citation>
    <scope>NUCLEOTIDE SEQUENCE [LARGE SCALE GENOMIC DNA]</scope>
    <source>
        <strain evidence="2 3">CECT 7680</strain>
    </source>
</reference>
<accession>A0A1Y5RYX5</accession>
<proteinExistence type="predicted"/>
<organism evidence="2 3">
    <name type="scientific">Pseudoruegeria aquimaris</name>
    <dbReference type="NCBI Taxonomy" id="393663"/>
    <lineage>
        <taxon>Bacteria</taxon>
        <taxon>Pseudomonadati</taxon>
        <taxon>Pseudomonadota</taxon>
        <taxon>Alphaproteobacteria</taxon>
        <taxon>Rhodobacterales</taxon>
        <taxon>Roseobacteraceae</taxon>
        <taxon>Pseudoruegeria</taxon>
    </lineage>
</organism>
<dbReference type="RefSeq" id="WP_176244089.1">
    <property type="nucleotide sequence ID" value="NZ_FWFQ01000007.1"/>
</dbReference>
<dbReference type="AlphaFoldDB" id="A0A1Y5RYX5"/>
<evidence type="ECO:0000259" key="1">
    <source>
        <dbReference type="Pfam" id="PF13403"/>
    </source>
</evidence>
<sequence>MADPFLSEIRYAGPATGDFVEVAVDPDSLKAGIQLIVYHPNGTMRGIYALGPITAHVCGYDLHVVRTNGISREGAVALTHGGVLASFLSFERSVTAVEGPAIGRSSRRVGVVDATGETLVSGDGRAYRVHAGEGSSLVPGFLEGTVVKTPYGPRPVEELRSGDVLMTEEGLHILRWVGRRTLTAAYAVAHNLMPIRIPAHAFETNTPMHDLYVSPNQRLCFGNARFPAFFDREQVLVPAEQLVGWKGVRPARRLNRITYIQLLFDTPCTVSANGFMAECFHPASRAAVHLSRPARRELLLRFPDLISPSEEHAPAETPSLRRHETRLALRLMELPDAA</sequence>
<feature type="domain" description="Hedgehog/Intein (Hint)" evidence="1">
    <location>
        <begin position="139"/>
        <end position="283"/>
    </location>
</feature>
<dbReference type="EMBL" id="FWFQ01000007">
    <property type="protein sequence ID" value="SLN28835.1"/>
    <property type="molecule type" value="Genomic_DNA"/>
</dbReference>
<dbReference type="InterPro" id="IPR036844">
    <property type="entry name" value="Hint_dom_sf"/>
</dbReference>
<dbReference type="InterPro" id="IPR028992">
    <property type="entry name" value="Hedgehog/Intein_dom"/>
</dbReference>
<keyword evidence="3" id="KW-1185">Reference proteome</keyword>
<name>A0A1Y5RYX5_9RHOB</name>
<dbReference type="SUPFAM" id="SSF51294">
    <property type="entry name" value="Hedgehog/intein (Hint) domain"/>
    <property type="match status" value="1"/>
</dbReference>
<dbReference type="Pfam" id="PF13403">
    <property type="entry name" value="Hint_2"/>
    <property type="match status" value="1"/>
</dbReference>
<evidence type="ECO:0000313" key="2">
    <source>
        <dbReference type="EMBL" id="SLN28835.1"/>
    </source>
</evidence>
<protein>
    <recommendedName>
        <fullName evidence="1">Hedgehog/Intein (Hint) domain-containing protein</fullName>
    </recommendedName>
</protein>